<dbReference type="EMBL" id="CAAALY010255727">
    <property type="protein sequence ID" value="VEL37696.1"/>
    <property type="molecule type" value="Genomic_DNA"/>
</dbReference>
<dbReference type="Proteomes" id="UP000784294">
    <property type="component" value="Unassembled WGS sequence"/>
</dbReference>
<protein>
    <submittedName>
        <fullName evidence="2">Uncharacterized protein</fullName>
    </submittedName>
</protein>
<dbReference type="AlphaFoldDB" id="A0A448XIU8"/>
<keyword evidence="3" id="KW-1185">Reference proteome</keyword>
<name>A0A448XIU8_9PLAT</name>
<accession>A0A448XIU8</accession>
<reference evidence="2" key="1">
    <citation type="submission" date="2018-11" db="EMBL/GenBank/DDBJ databases">
        <authorList>
            <consortium name="Pathogen Informatics"/>
        </authorList>
    </citation>
    <scope>NUCLEOTIDE SEQUENCE</scope>
</reference>
<sequence>MSELCSVEGNAILVVWHQPTDSEVSIHSVSSSSRPLAPATAPAVPSASTSSNTLGSHTHLLTSSLHSGPEPNSPFDFQPFGQPCGLHGSVGEALACANERASMPGTFGNNSSPPTTTGLRTNGFGSCSAGWAACRNDTDQEETSRIWPVPLHPRLLPCLLLTSEMAPPTEAFGKAVLESTRSRVVVVRTDDGSGRTHRERRSPLE</sequence>
<feature type="region of interest" description="Disordered" evidence="1">
    <location>
        <begin position="26"/>
        <end position="80"/>
    </location>
</feature>
<evidence type="ECO:0000313" key="2">
    <source>
        <dbReference type="EMBL" id="VEL37696.1"/>
    </source>
</evidence>
<gene>
    <name evidence="2" type="ORF">PXEA_LOCUS31136</name>
</gene>
<organism evidence="2 3">
    <name type="scientific">Protopolystoma xenopodis</name>
    <dbReference type="NCBI Taxonomy" id="117903"/>
    <lineage>
        <taxon>Eukaryota</taxon>
        <taxon>Metazoa</taxon>
        <taxon>Spiralia</taxon>
        <taxon>Lophotrochozoa</taxon>
        <taxon>Platyhelminthes</taxon>
        <taxon>Monogenea</taxon>
        <taxon>Polyopisthocotylea</taxon>
        <taxon>Polystomatidea</taxon>
        <taxon>Polystomatidae</taxon>
        <taxon>Protopolystoma</taxon>
    </lineage>
</organism>
<evidence type="ECO:0000313" key="3">
    <source>
        <dbReference type="Proteomes" id="UP000784294"/>
    </source>
</evidence>
<comment type="caution">
    <text evidence="2">The sequence shown here is derived from an EMBL/GenBank/DDBJ whole genome shotgun (WGS) entry which is preliminary data.</text>
</comment>
<feature type="compositionally biased region" description="Low complexity" evidence="1">
    <location>
        <begin position="26"/>
        <end position="67"/>
    </location>
</feature>
<evidence type="ECO:0000256" key="1">
    <source>
        <dbReference type="SAM" id="MobiDB-lite"/>
    </source>
</evidence>
<proteinExistence type="predicted"/>